<dbReference type="Pfam" id="PF13200">
    <property type="entry name" value="DUF4015"/>
    <property type="match status" value="1"/>
</dbReference>
<dbReference type="Gene3D" id="3.20.20.80">
    <property type="entry name" value="Glycosidases"/>
    <property type="match status" value="1"/>
</dbReference>
<feature type="domain" description="DUF4015" evidence="2">
    <location>
        <begin position="71"/>
        <end position="388"/>
    </location>
</feature>
<keyword evidence="1" id="KW-0732">Signal</keyword>
<evidence type="ECO:0000313" key="4">
    <source>
        <dbReference type="Proteomes" id="UP001519288"/>
    </source>
</evidence>
<evidence type="ECO:0000259" key="2">
    <source>
        <dbReference type="Pfam" id="PF13200"/>
    </source>
</evidence>
<dbReference type="Proteomes" id="UP001519288">
    <property type="component" value="Unassembled WGS sequence"/>
</dbReference>
<reference evidence="3 4" key="1">
    <citation type="submission" date="2021-03" db="EMBL/GenBank/DDBJ databases">
        <title>Genomic Encyclopedia of Type Strains, Phase IV (KMG-IV): sequencing the most valuable type-strain genomes for metagenomic binning, comparative biology and taxonomic classification.</title>
        <authorList>
            <person name="Goeker M."/>
        </authorList>
    </citation>
    <scope>NUCLEOTIDE SEQUENCE [LARGE SCALE GENOMIC DNA]</scope>
    <source>
        <strain evidence="3 4">DSM 26806</strain>
    </source>
</reference>
<comment type="caution">
    <text evidence="3">The sequence shown here is derived from an EMBL/GenBank/DDBJ whole genome shotgun (WGS) entry which is preliminary data.</text>
</comment>
<proteinExistence type="predicted"/>
<protein>
    <recommendedName>
        <fullName evidence="2">DUF4015 domain-containing protein</fullName>
    </recommendedName>
</protein>
<dbReference type="InterPro" id="IPR025275">
    <property type="entry name" value="DUF4015"/>
</dbReference>
<evidence type="ECO:0000256" key="1">
    <source>
        <dbReference type="SAM" id="SignalP"/>
    </source>
</evidence>
<name>A0ABS4JJK9_9BACL</name>
<feature type="chain" id="PRO_5046818078" description="DUF4015 domain-containing protein" evidence="1">
    <location>
        <begin position="19"/>
        <end position="395"/>
    </location>
</feature>
<keyword evidence="4" id="KW-1185">Reference proteome</keyword>
<sequence length="395" mass="43918">MNLLWTFLLLAVGTSSGAHPPAAAHDQKATLSGILKSSYQSYQATQSTPVGAGTTAVTKSDPQQNAPQVKGIYVTAYSAGGAKMSQLLDLVDKTELNSMVIDLKDDAGYITYPSTNPDLLKYGKPQPFIKDIKGLMTKLEQHKVYPIARVVVFKDTILAKKHPELSFVNQDGSLWKNGKGDSFVSPYSKEVWDYNVAIAKEAAALGFKEIQFDYVRFPEGFEKRANTLKYAKNGDMSRVDAVTSFVNYARKQLEPLGVRVSVDIFGYAASVPAAEGIGQDFVKISNNVNVISPMIYPSHYSTGWFKAKDPDRAPYQVIKGSMVDTHKKLDPLGDKKPIIRPWIQDFTASWLGSGHYTKYGKTEVEEQIRALNEMNVEEYLLWNANNRYTPDVNYK</sequence>
<evidence type="ECO:0000313" key="3">
    <source>
        <dbReference type="EMBL" id="MBP2001295.1"/>
    </source>
</evidence>
<gene>
    <name evidence="3" type="ORF">J2Z69_002338</name>
</gene>
<accession>A0ABS4JJK9</accession>
<organism evidence="3 4">
    <name type="scientific">Paenibacillus shirakamiensis</name>
    <dbReference type="NCBI Taxonomy" id="1265935"/>
    <lineage>
        <taxon>Bacteria</taxon>
        <taxon>Bacillati</taxon>
        <taxon>Bacillota</taxon>
        <taxon>Bacilli</taxon>
        <taxon>Bacillales</taxon>
        <taxon>Paenibacillaceae</taxon>
        <taxon>Paenibacillus</taxon>
    </lineage>
</organism>
<dbReference type="RefSeq" id="WP_209862341.1">
    <property type="nucleotide sequence ID" value="NZ_JAGGLD010000003.1"/>
</dbReference>
<dbReference type="EMBL" id="JAGGLD010000003">
    <property type="protein sequence ID" value="MBP2001295.1"/>
    <property type="molecule type" value="Genomic_DNA"/>
</dbReference>
<feature type="signal peptide" evidence="1">
    <location>
        <begin position="1"/>
        <end position="18"/>
    </location>
</feature>